<dbReference type="GO" id="GO:0005886">
    <property type="term" value="C:plasma membrane"/>
    <property type="evidence" value="ECO:0007669"/>
    <property type="project" value="UniProtKB-SubCell"/>
</dbReference>
<dbReference type="GO" id="GO:0004252">
    <property type="term" value="F:serine-type endopeptidase activity"/>
    <property type="evidence" value="ECO:0007669"/>
    <property type="project" value="InterPro"/>
</dbReference>
<protein>
    <recommendedName>
        <fullName evidence="4 7">Signal peptidase I</fullName>
        <ecNumber evidence="4 7">3.4.21.89</ecNumber>
    </recommendedName>
</protein>
<name>A0A916QIG7_9BACL</name>
<evidence type="ECO:0000256" key="3">
    <source>
        <dbReference type="ARBA" id="ARBA00009370"/>
    </source>
</evidence>
<dbReference type="PROSITE" id="PS00761">
    <property type="entry name" value="SPASE_I_3"/>
    <property type="match status" value="1"/>
</dbReference>
<evidence type="ECO:0000256" key="7">
    <source>
        <dbReference type="RuleBase" id="RU362042"/>
    </source>
</evidence>
<sequence>MMRNLSKTIKEWGISLIIALALVYLIFTFIAQPVKVPTGSMEPTVMTDDLLIMEKVTRWWRPYEFGDILVFYHDPDNLGGDLYLKRLIGLPGDTIEVRDGKLIRNGEPVVEPYLNSLLMNGTFGPVTVPEGHYFFMGDNRNLSHDSRRWVNPFVPIDQVKGRAFFRYMPLTRFGLIE</sequence>
<dbReference type="InterPro" id="IPR019757">
    <property type="entry name" value="Pept_S26A_signal_pept_1_Lys-AS"/>
</dbReference>
<dbReference type="Gene3D" id="2.10.109.10">
    <property type="entry name" value="Umud Fragment, subunit A"/>
    <property type="match status" value="1"/>
</dbReference>
<keyword evidence="7" id="KW-1133">Transmembrane helix</keyword>
<feature type="domain" description="Peptidase S26" evidence="8">
    <location>
        <begin position="10"/>
        <end position="168"/>
    </location>
</feature>
<dbReference type="Pfam" id="PF10502">
    <property type="entry name" value="Peptidase_S26"/>
    <property type="match status" value="1"/>
</dbReference>
<keyword evidence="5 7" id="KW-0378">Hydrolase</keyword>
<dbReference type="EMBL" id="BMAQ01000033">
    <property type="protein sequence ID" value="GFR39042.1"/>
    <property type="molecule type" value="Genomic_DNA"/>
</dbReference>
<feature type="transmembrane region" description="Helical" evidence="7">
    <location>
        <begin position="12"/>
        <end position="31"/>
    </location>
</feature>
<evidence type="ECO:0000256" key="5">
    <source>
        <dbReference type="ARBA" id="ARBA00022801"/>
    </source>
</evidence>
<dbReference type="AlphaFoldDB" id="A0A916QIG7"/>
<comment type="similarity">
    <text evidence="3 7">Belongs to the peptidase S26 family.</text>
</comment>
<dbReference type="InterPro" id="IPR019758">
    <property type="entry name" value="Pept_S26A_signal_pept_1_CS"/>
</dbReference>
<dbReference type="PRINTS" id="PR00727">
    <property type="entry name" value="LEADERPTASE"/>
</dbReference>
<feature type="active site" evidence="6">
    <location>
        <position position="85"/>
    </location>
</feature>
<dbReference type="SUPFAM" id="SSF51306">
    <property type="entry name" value="LexA/Signal peptidase"/>
    <property type="match status" value="1"/>
</dbReference>
<dbReference type="PANTHER" id="PTHR43390:SF1">
    <property type="entry name" value="CHLOROPLAST PROCESSING PEPTIDASE"/>
    <property type="match status" value="1"/>
</dbReference>
<keyword evidence="7" id="KW-0645">Protease</keyword>
<keyword evidence="7" id="KW-0812">Transmembrane</keyword>
<evidence type="ECO:0000256" key="6">
    <source>
        <dbReference type="PIRSR" id="PIRSR600223-1"/>
    </source>
</evidence>
<dbReference type="NCBIfam" id="TIGR02227">
    <property type="entry name" value="sigpep_I_bact"/>
    <property type="match status" value="1"/>
</dbReference>
<comment type="caution">
    <text evidence="9">The sequence shown here is derived from an EMBL/GenBank/DDBJ whole genome shotgun (WGS) entry which is preliminary data.</text>
</comment>
<reference evidence="9" key="2">
    <citation type="journal article" date="2021" name="Data Brief">
        <title>Draft genome sequence data of the facultative, thermophilic, xylanolytic bacterium Paenibacillus sp. strain DA-C8.</title>
        <authorList>
            <person name="Chhe C."/>
            <person name="Uke A."/>
            <person name="Baramee S."/>
            <person name="Ungkulpasvich U."/>
            <person name="Tachaapaikoon C."/>
            <person name="Pason P."/>
            <person name="Waeonukul R."/>
            <person name="Ratanakhanokchai K."/>
            <person name="Kosugi A."/>
        </authorList>
    </citation>
    <scope>NUCLEOTIDE SEQUENCE</scope>
    <source>
        <strain evidence="9">DA-C8</strain>
    </source>
</reference>
<evidence type="ECO:0000256" key="1">
    <source>
        <dbReference type="ARBA" id="ARBA00000677"/>
    </source>
</evidence>
<comment type="subcellular location">
    <subcellularLocation>
        <location evidence="2">Cell membrane</location>
        <topology evidence="2">Single-pass type II membrane protein</topology>
    </subcellularLocation>
    <subcellularLocation>
        <location evidence="7">Membrane</location>
        <topology evidence="7">Single-pass type II membrane protein</topology>
    </subcellularLocation>
</comment>
<proteinExistence type="inferred from homology"/>
<comment type="catalytic activity">
    <reaction evidence="1 7">
        <text>Cleavage of hydrophobic, N-terminal signal or leader sequences from secreted and periplasmic proteins.</text>
        <dbReference type="EC" id="3.4.21.89"/>
    </reaction>
</comment>
<organism evidence="9 10">
    <name type="scientific">Insulibacter thermoxylanivorax</name>
    <dbReference type="NCBI Taxonomy" id="2749268"/>
    <lineage>
        <taxon>Bacteria</taxon>
        <taxon>Bacillati</taxon>
        <taxon>Bacillota</taxon>
        <taxon>Bacilli</taxon>
        <taxon>Bacillales</taxon>
        <taxon>Paenibacillaceae</taxon>
        <taxon>Insulibacter</taxon>
    </lineage>
</organism>
<dbReference type="PROSITE" id="PS00760">
    <property type="entry name" value="SPASE_I_2"/>
    <property type="match status" value="1"/>
</dbReference>
<evidence type="ECO:0000256" key="4">
    <source>
        <dbReference type="ARBA" id="ARBA00013208"/>
    </source>
</evidence>
<dbReference type="CDD" id="cd06530">
    <property type="entry name" value="S26_SPase_I"/>
    <property type="match status" value="1"/>
</dbReference>
<gene>
    <name evidence="9" type="ORF">PRECH8_23380</name>
</gene>
<dbReference type="InterPro" id="IPR000223">
    <property type="entry name" value="Pept_S26A_signal_pept_1"/>
</dbReference>
<feature type="active site" evidence="6">
    <location>
        <position position="40"/>
    </location>
</feature>
<keyword evidence="10" id="KW-1185">Reference proteome</keyword>
<reference evidence="9" key="1">
    <citation type="submission" date="2020-08" db="EMBL/GenBank/DDBJ databases">
        <authorList>
            <person name="Uke A."/>
            <person name="Chhe C."/>
            <person name="Baramee S."/>
            <person name="Kosugi A."/>
        </authorList>
    </citation>
    <scope>NUCLEOTIDE SEQUENCE</scope>
    <source>
        <strain evidence="9">DA-C8</strain>
    </source>
</reference>
<accession>A0A916QIG7</accession>
<evidence type="ECO:0000313" key="10">
    <source>
        <dbReference type="Proteomes" id="UP000654993"/>
    </source>
</evidence>
<dbReference type="GO" id="GO:0009003">
    <property type="term" value="F:signal peptidase activity"/>
    <property type="evidence" value="ECO:0007669"/>
    <property type="project" value="UniProtKB-EC"/>
</dbReference>
<dbReference type="PANTHER" id="PTHR43390">
    <property type="entry name" value="SIGNAL PEPTIDASE I"/>
    <property type="match status" value="1"/>
</dbReference>
<dbReference type="InterPro" id="IPR036286">
    <property type="entry name" value="LexA/Signal_pep-like_sf"/>
</dbReference>
<evidence type="ECO:0000256" key="2">
    <source>
        <dbReference type="ARBA" id="ARBA00004401"/>
    </source>
</evidence>
<evidence type="ECO:0000259" key="8">
    <source>
        <dbReference type="Pfam" id="PF10502"/>
    </source>
</evidence>
<dbReference type="Proteomes" id="UP000654993">
    <property type="component" value="Unassembled WGS sequence"/>
</dbReference>
<dbReference type="EC" id="3.4.21.89" evidence="4 7"/>
<dbReference type="GO" id="GO:0006465">
    <property type="term" value="P:signal peptide processing"/>
    <property type="evidence" value="ECO:0007669"/>
    <property type="project" value="InterPro"/>
</dbReference>
<dbReference type="InterPro" id="IPR019533">
    <property type="entry name" value="Peptidase_S26"/>
</dbReference>
<keyword evidence="7" id="KW-0472">Membrane</keyword>
<evidence type="ECO:0000313" key="9">
    <source>
        <dbReference type="EMBL" id="GFR39042.1"/>
    </source>
</evidence>